<accession>A0A0G4HI84</accession>
<name>A0A0G4HI84_9ALVE</name>
<proteinExistence type="predicted"/>
<evidence type="ECO:0000256" key="1">
    <source>
        <dbReference type="SAM" id="MobiDB-lite"/>
    </source>
</evidence>
<evidence type="ECO:0000313" key="2">
    <source>
        <dbReference type="EMBL" id="CEM43745.1"/>
    </source>
</evidence>
<sequence>MQRSNSLPQEASAPSGNNPFATPVPVRTFVRDSSGDLHPADGPSPHGVLSAPPLGIVQPHPSPTFGPAAGGQPQGSRFFGPLTAPPVASSEDAEAFRTPPPQAVPSQGPAYFGISTPPPVPQTAVPESVHNFGPGGPGWAAFQQAHPPLLQQFLTRHSDLAKKALDSVKSFSAEKDIELFHKSIIECVEETAGEDGAVVQATHSADVPDIMFGEKHADLSFFILLDSPMPFLFSKALAQRLGAVMDYRSDLITIPSASDDPIELLWINLSHYYAMTLRQAPVFKASPAISVTLSPAGPPAAFMATVSTPVEPPLQEISVSNDDDDDCSTLYGSSDTASDCADGESACPNQDILKTFEEEPFLQDWLWKAYQYVQYTDLGVTTTTLTDFEFKAENMKAWRNRLQGEALETVMPGVLKPLWIFLTSIQQAELTNTMIIIYNLKQQVDCPKGSSLGTELKPETVFLGALLNGTPKKIRDGISALLERRVAVEVRWVAFPTAAQAVFGSQGVSSYDREVTR</sequence>
<reference evidence="2" key="1">
    <citation type="submission" date="2014-11" db="EMBL/GenBank/DDBJ databases">
        <authorList>
            <person name="Otto D Thomas"/>
            <person name="Naeem Raeece"/>
        </authorList>
    </citation>
    <scope>NUCLEOTIDE SEQUENCE</scope>
</reference>
<dbReference type="AlphaFoldDB" id="A0A0G4HI84"/>
<dbReference type="VEuPathDB" id="CryptoDB:Cvel_27739"/>
<organism evidence="2">
    <name type="scientific">Chromera velia CCMP2878</name>
    <dbReference type="NCBI Taxonomy" id="1169474"/>
    <lineage>
        <taxon>Eukaryota</taxon>
        <taxon>Sar</taxon>
        <taxon>Alveolata</taxon>
        <taxon>Colpodellida</taxon>
        <taxon>Chromeraceae</taxon>
        <taxon>Chromera</taxon>
    </lineage>
</organism>
<feature type="compositionally biased region" description="Basic and acidic residues" evidence="1">
    <location>
        <begin position="29"/>
        <end position="39"/>
    </location>
</feature>
<gene>
    <name evidence="2" type="ORF">Cvel_27739</name>
</gene>
<protein>
    <submittedName>
        <fullName evidence="2">Uncharacterized protein</fullName>
    </submittedName>
</protein>
<dbReference type="EMBL" id="CDMZ01002751">
    <property type="protein sequence ID" value="CEM43745.1"/>
    <property type="molecule type" value="Genomic_DNA"/>
</dbReference>
<feature type="compositionally biased region" description="Polar residues" evidence="1">
    <location>
        <begin position="1"/>
        <end position="20"/>
    </location>
</feature>
<feature type="region of interest" description="Disordered" evidence="1">
    <location>
        <begin position="1"/>
        <end position="71"/>
    </location>
</feature>